<evidence type="ECO:0000259" key="1">
    <source>
        <dbReference type="PROSITE" id="PS50181"/>
    </source>
</evidence>
<dbReference type="PROSITE" id="PS50181">
    <property type="entry name" value="FBOX"/>
    <property type="match status" value="1"/>
</dbReference>
<dbReference type="EMBL" id="BQKI01000073">
    <property type="protein sequence ID" value="GJN18479.1"/>
    <property type="molecule type" value="Genomic_DNA"/>
</dbReference>
<evidence type="ECO:0000313" key="3">
    <source>
        <dbReference type="Proteomes" id="UP001054889"/>
    </source>
</evidence>
<dbReference type="Pfam" id="PF00646">
    <property type="entry name" value="F-box"/>
    <property type="match status" value="1"/>
</dbReference>
<dbReference type="SUPFAM" id="SSF81383">
    <property type="entry name" value="F-box domain"/>
    <property type="match status" value="1"/>
</dbReference>
<dbReference type="CDD" id="cd22160">
    <property type="entry name" value="F-box_AtFBL13-like"/>
    <property type="match status" value="1"/>
</dbReference>
<evidence type="ECO:0000313" key="2">
    <source>
        <dbReference type="EMBL" id="GJN18479.1"/>
    </source>
</evidence>
<dbReference type="InterPro" id="IPR036047">
    <property type="entry name" value="F-box-like_dom_sf"/>
</dbReference>
<dbReference type="Pfam" id="PF08387">
    <property type="entry name" value="FBD"/>
    <property type="match status" value="1"/>
</dbReference>
<feature type="domain" description="F-box" evidence="1">
    <location>
        <begin position="66"/>
        <end position="102"/>
    </location>
</feature>
<dbReference type="InterPro" id="IPR055411">
    <property type="entry name" value="LRR_FXL15/At3g58940/PEG3-like"/>
</dbReference>
<proteinExistence type="predicted"/>
<protein>
    <recommendedName>
        <fullName evidence="1">F-box domain-containing protein</fullName>
    </recommendedName>
</protein>
<comment type="caution">
    <text evidence="2">The sequence shown here is derived from an EMBL/GenBank/DDBJ whole genome shotgun (WGS) entry which is preliminary data.</text>
</comment>
<dbReference type="Pfam" id="PF24758">
    <property type="entry name" value="LRR_At5g56370"/>
    <property type="match status" value="1"/>
</dbReference>
<dbReference type="PANTHER" id="PTHR32141:SF149">
    <property type="entry name" value="OS01G0596100 PROTEIN"/>
    <property type="match status" value="1"/>
</dbReference>
<dbReference type="SUPFAM" id="SSF52047">
    <property type="entry name" value="RNI-like"/>
    <property type="match status" value="1"/>
</dbReference>
<dbReference type="InterPro" id="IPR055302">
    <property type="entry name" value="F-box_dom-containing"/>
</dbReference>
<sequence>MNPPPPASTVYGMLLQKQSGRGCQRLMDSVLDLTYHFLRSCISDVPVYTEAFLSADFSSPGGGTDEDRISALPDQVLHGIISLLPAKDAARTAALSSRWRPLWRSAPLVVVDDHLVSGEARFLSPDAQSSIIVSAVTRILEAHPGPFCYVDISWAAMDEHRAELARWIYLLAVKGVEELVLVNRPCPFDLPLPSAIFSLASVSRLLLGVWKFPDTAALPRGAAFPHLLELCLCYLAIEDRDLDFILARSPVLESLVIYSSQMQLNLRIIISSLQCVQLCLCYVHELAMVNAPCLERLFLWETVRREDGDRGNSTIKFGHAPNLRVLGFLMPGIDVLVIGNTVIKVGTKSDSNTVVPSVRILALNICFDIRSEAKMLPRFLKCFPNVEILHIESVESDQPNGKLKHKFWKDTSCIECVKSHIREMVFYGYRGGRSELTFLKFILEKAQVLQKYAKLGEAVDSILFCFEYLNNTARKSVMFVKAMDEPQHHSVVGVPVEEQKRRLHEERVGKGVIKRLVALASPARIWSESRSLSFSHTSGASFWKP</sequence>
<dbReference type="InterPro" id="IPR001810">
    <property type="entry name" value="F-box_dom"/>
</dbReference>
<accession>A0AAV5E4Z8</accession>
<dbReference type="InterPro" id="IPR053781">
    <property type="entry name" value="F-box_AtFBL13-like"/>
</dbReference>
<organism evidence="2 3">
    <name type="scientific">Eleusine coracana subsp. coracana</name>
    <dbReference type="NCBI Taxonomy" id="191504"/>
    <lineage>
        <taxon>Eukaryota</taxon>
        <taxon>Viridiplantae</taxon>
        <taxon>Streptophyta</taxon>
        <taxon>Embryophyta</taxon>
        <taxon>Tracheophyta</taxon>
        <taxon>Spermatophyta</taxon>
        <taxon>Magnoliopsida</taxon>
        <taxon>Liliopsida</taxon>
        <taxon>Poales</taxon>
        <taxon>Poaceae</taxon>
        <taxon>PACMAD clade</taxon>
        <taxon>Chloridoideae</taxon>
        <taxon>Cynodonteae</taxon>
        <taxon>Eleusininae</taxon>
        <taxon>Eleusine</taxon>
    </lineage>
</organism>
<dbReference type="AlphaFoldDB" id="A0AAV5E4Z8"/>
<reference evidence="2" key="1">
    <citation type="journal article" date="2018" name="DNA Res.">
        <title>Multiple hybrid de novo genome assembly of finger millet, an orphan allotetraploid crop.</title>
        <authorList>
            <person name="Hatakeyama M."/>
            <person name="Aluri S."/>
            <person name="Balachadran M.T."/>
            <person name="Sivarajan S.R."/>
            <person name="Patrignani A."/>
            <person name="Gruter S."/>
            <person name="Poveda L."/>
            <person name="Shimizu-Inatsugi R."/>
            <person name="Baeten J."/>
            <person name="Francoijs K.J."/>
            <person name="Nataraja K.N."/>
            <person name="Reddy Y.A.N."/>
            <person name="Phadnis S."/>
            <person name="Ravikumar R.L."/>
            <person name="Schlapbach R."/>
            <person name="Sreeman S.M."/>
            <person name="Shimizu K.K."/>
        </authorList>
    </citation>
    <scope>NUCLEOTIDE SEQUENCE</scope>
</reference>
<dbReference type="PANTHER" id="PTHR32141">
    <property type="match status" value="1"/>
</dbReference>
<name>A0AAV5E4Z8_ELECO</name>
<reference evidence="2" key="2">
    <citation type="submission" date="2021-12" db="EMBL/GenBank/DDBJ databases">
        <title>Resequencing data analysis of finger millet.</title>
        <authorList>
            <person name="Hatakeyama M."/>
            <person name="Aluri S."/>
            <person name="Balachadran M.T."/>
            <person name="Sivarajan S.R."/>
            <person name="Poveda L."/>
            <person name="Shimizu-Inatsugi R."/>
            <person name="Schlapbach R."/>
            <person name="Sreeman S.M."/>
            <person name="Shimizu K.K."/>
        </authorList>
    </citation>
    <scope>NUCLEOTIDE SEQUENCE</scope>
</reference>
<dbReference type="Gene3D" id="1.20.1280.50">
    <property type="match status" value="1"/>
</dbReference>
<gene>
    <name evidence="2" type="primary">gb05645</name>
    <name evidence="2" type="ORF">PR202_gb05645</name>
</gene>
<keyword evidence="3" id="KW-1185">Reference proteome</keyword>
<dbReference type="Proteomes" id="UP001054889">
    <property type="component" value="Unassembled WGS sequence"/>
</dbReference>
<dbReference type="InterPro" id="IPR006566">
    <property type="entry name" value="FBD"/>
</dbReference>